<evidence type="ECO:0000313" key="6">
    <source>
        <dbReference type="Proteomes" id="UP000242942"/>
    </source>
</evidence>
<reference evidence="5 6" key="1">
    <citation type="submission" date="2016-06" db="EMBL/GenBank/DDBJ databases">
        <authorList>
            <consortium name="Pathogen Informatics"/>
        </authorList>
    </citation>
    <scope>NUCLEOTIDE SEQUENCE [LARGE SCALE GENOMIC DNA]</scope>
    <source>
        <strain evidence="5">PocGH01</strain>
    </source>
</reference>
<evidence type="ECO:0000259" key="4">
    <source>
        <dbReference type="Pfam" id="PF14703"/>
    </source>
</evidence>
<dbReference type="InterPro" id="IPR016024">
    <property type="entry name" value="ARM-type_fold"/>
</dbReference>
<dbReference type="Pfam" id="PF02714">
    <property type="entry name" value="RSN1_7TM"/>
    <property type="match status" value="1"/>
</dbReference>
<dbReference type="InterPro" id="IPR027815">
    <property type="entry name" value="CSC1/OSCA1-like_cyt"/>
</dbReference>
<dbReference type="InterPro" id="IPR003864">
    <property type="entry name" value="CSC1/OSCA1-like_7TM"/>
</dbReference>
<feature type="domain" description="CSC1/OSCA1-like 7TM region" evidence="3">
    <location>
        <begin position="887"/>
        <end position="1083"/>
    </location>
</feature>
<dbReference type="Proteomes" id="UP000242942">
    <property type="component" value="Chromosome 14"/>
</dbReference>
<feature type="transmembrane region" description="Helical" evidence="2">
    <location>
        <begin position="1068"/>
        <end position="1087"/>
    </location>
</feature>
<keyword evidence="6" id="KW-1185">Reference proteome</keyword>
<proteinExistence type="predicted"/>
<dbReference type="PANTHER" id="PTHR13018">
    <property type="entry name" value="PROBABLE MEMBRANE PROTEIN DUF221-RELATED"/>
    <property type="match status" value="1"/>
</dbReference>
<feature type="transmembrane region" description="Helical" evidence="2">
    <location>
        <begin position="12"/>
        <end position="29"/>
    </location>
</feature>
<feature type="transmembrane region" description="Helical" evidence="2">
    <location>
        <begin position="106"/>
        <end position="125"/>
    </location>
</feature>
<dbReference type="Pfam" id="PF14703">
    <property type="entry name" value="PHM7_cyt"/>
    <property type="match status" value="1"/>
</dbReference>
<feature type="domain" description="CSC1/OSCA1-like cytosolic" evidence="4">
    <location>
        <begin position="761"/>
        <end position="873"/>
    </location>
</feature>
<evidence type="ECO:0000256" key="2">
    <source>
        <dbReference type="SAM" id="Phobius"/>
    </source>
</evidence>
<dbReference type="EMBL" id="LT594595">
    <property type="protein sequence ID" value="SCQ17302.1"/>
    <property type="molecule type" value="Genomic_DNA"/>
</dbReference>
<protein>
    <recommendedName>
        <fullName evidence="7">CSC1/OSCA1-like 7TM region domain-containing protein</fullName>
    </recommendedName>
</protein>
<feature type="region of interest" description="Disordered" evidence="1">
    <location>
        <begin position="482"/>
        <end position="594"/>
    </location>
</feature>
<organism evidence="5 6">
    <name type="scientific">Plasmodium ovale</name>
    <name type="common">malaria parasite P. ovale</name>
    <dbReference type="NCBI Taxonomy" id="36330"/>
    <lineage>
        <taxon>Eukaryota</taxon>
        <taxon>Sar</taxon>
        <taxon>Alveolata</taxon>
        <taxon>Apicomplexa</taxon>
        <taxon>Aconoidasida</taxon>
        <taxon>Haemosporida</taxon>
        <taxon>Plasmodiidae</taxon>
        <taxon>Plasmodium</taxon>
        <taxon>Plasmodium (Plasmodium)</taxon>
    </lineage>
</organism>
<feature type="compositionally biased region" description="Basic residues" evidence="1">
    <location>
        <begin position="573"/>
        <end position="594"/>
    </location>
</feature>
<dbReference type="OrthoDB" id="365492at2759"/>
<evidence type="ECO:0008006" key="7">
    <source>
        <dbReference type="Google" id="ProtNLM"/>
    </source>
</evidence>
<evidence type="ECO:0000256" key="1">
    <source>
        <dbReference type="SAM" id="MobiDB-lite"/>
    </source>
</evidence>
<feature type="transmembrane region" description="Helical" evidence="2">
    <location>
        <begin position="1099"/>
        <end position="1119"/>
    </location>
</feature>
<feature type="transmembrane region" description="Helical" evidence="2">
    <location>
        <begin position="881"/>
        <end position="906"/>
    </location>
</feature>
<feature type="compositionally biased region" description="Basic and acidic residues" evidence="1">
    <location>
        <begin position="482"/>
        <end position="493"/>
    </location>
</feature>
<dbReference type="PANTHER" id="PTHR13018:SF114">
    <property type="entry name" value="EXPRESSED PROTEIN"/>
    <property type="match status" value="1"/>
</dbReference>
<dbReference type="GO" id="GO:0005227">
    <property type="term" value="F:calcium-activated cation channel activity"/>
    <property type="evidence" value="ECO:0007669"/>
    <property type="project" value="InterPro"/>
</dbReference>
<dbReference type="VEuPathDB" id="PlasmoDB:PocGH01_14074700"/>
<name>A0A1D3UAZ3_PLAOA</name>
<feature type="transmembrane region" description="Helical" evidence="2">
    <location>
        <begin position="934"/>
        <end position="962"/>
    </location>
</feature>
<gene>
    <name evidence="5" type="primary">PocGH01_14074700</name>
    <name evidence="5" type="ORF">POCGH01_14074700</name>
</gene>
<accession>A0A1D3UAZ3</accession>
<feature type="transmembrane region" description="Helical" evidence="2">
    <location>
        <begin position="147"/>
        <end position="172"/>
    </location>
</feature>
<dbReference type="SUPFAM" id="SSF48371">
    <property type="entry name" value="ARM repeat"/>
    <property type="match status" value="1"/>
</dbReference>
<evidence type="ECO:0000259" key="3">
    <source>
        <dbReference type="Pfam" id="PF02714"/>
    </source>
</evidence>
<evidence type="ECO:0000313" key="5">
    <source>
        <dbReference type="EMBL" id="SCQ17302.1"/>
    </source>
</evidence>
<keyword evidence="2" id="KW-0812">Transmembrane</keyword>
<feature type="compositionally biased region" description="Acidic residues" evidence="1">
    <location>
        <begin position="511"/>
        <end position="557"/>
    </location>
</feature>
<keyword evidence="2" id="KW-0472">Membrane</keyword>
<sequence>MKNETEDFLIAFLFDIVFFAICMCIWLYLRKNRDESKISDKIYILNPQNKVESKIEKDGISIKEEENIEKKKKANRFRTFLNIKDDKIVNTEIKYYLFFLKANRNIIFSLCILGTFLVLPLYLSLPRNDINNPSFFNYISAGSISDINVLTILFFITLIYSAISYTFIYLLWRKIRPSKKKTKKFLPQNFTIMVSRINKNEINAYNIYKYFCNLTNNKVVSAYLILDYSIVYHEQKKIFNATKNLKMLKENEEKKNIKRDRSKKFFQNLLSKKKKLSVKGGIKDKDDEMGIAETVAKKGSSDVAVDATVAKKGSADFAMDATVAKKGNADFAMDATVAKKGSADFAMDATVAKKGNADFAMDATVAKKGSADFAMDATVAKKGNADFAMDATVAKKGSADFAMDATVAKKGNADFAMDATVAKKGSADFAMDATVAKKGNADFAMDATVAKKGSADFAMDATVAKKGNADFTMDATVEEKRNKIREDKKDNREGTQIGRTSENAVSKVDDAEADDEEDEEADDDDDDDNEEEDGDEEDENGDEDGDEGGDGDEEDEEEKKKRGRTQRTIQRTMQRKVQRTMQRKVQKMVKGRRMQKPIGAYDDIQCVKSNEEDETCYRENESNMIMRRRGKDNNKRMERRTKRKKSNECASDPNNSVQVGSASEGESGIGSCTGVGSAMGSAVGSGVGSGSEDCRDTETKDRNCDEGQVSFLKDTSDDDYGLRNAKLRRMKKVGDQNYSYKLQMEENLMRSNNNEMLFYDLENLSTKDNDHMDMNFKKKKNRYKTESKKNIFHKLFFFFKKNKKSHWKKKLKEHLIKFYSIKNETPKKSTGVCFVSFIDTKSVHDCIHNIPFTERNKWVISNAPPNYDIIWKNLKNHSYKVCARFIILNALLLLANAIIIITVTYIDNILKLRIKKYRGADPSSGNLSAILTTWLSPFIVIFVNSIIQPALITCVSIAIGFIRKSSEHTYVLQGNFIFLILNTIIIPLLSLSPLSSLIKVMYSDEIGQWSTRLGAYLFNSSGFFAMRYLLHCCFLTCANQLLQIPQFSIRSIVKTVTKKEISAWTFDFGYWYGFNTTILALILTFRTNLDSHGAIVRTAIKFMLFSVAFFQLVMFTFFSRVENKFISVGRNILFLSSSLTTLLLLCRSTEWVSTNHIKKKKGKRTFCYLCEKNVYVSNLKDLNKLKYAYANPYETKR</sequence>
<dbReference type="InterPro" id="IPR045122">
    <property type="entry name" value="Csc1-like"/>
</dbReference>
<keyword evidence="2" id="KW-1133">Transmembrane helix</keyword>
<feature type="region of interest" description="Disordered" evidence="1">
    <location>
        <begin position="629"/>
        <end position="667"/>
    </location>
</feature>
<feature type="transmembrane region" description="Helical" evidence="2">
    <location>
        <begin position="974"/>
        <end position="994"/>
    </location>
</feature>
<feature type="compositionally biased region" description="Polar residues" evidence="1">
    <location>
        <begin position="648"/>
        <end position="659"/>
    </location>
</feature>
<dbReference type="AlphaFoldDB" id="A0A1D3UAZ3"/>
<dbReference type="GO" id="GO:0005886">
    <property type="term" value="C:plasma membrane"/>
    <property type="evidence" value="ECO:0007669"/>
    <property type="project" value="TreeGrafter"/>
</dbReference>